<evidence type="ECO:0000313" key="1">
    <source>
        <dbReference type="EMBL" id="RCI06972.1"/>
    </source>
</evidence>
<dbReference type="Proteomes" id="UP000253551">
    <property type="component" value="Unassembled WGS sequence"/>
</dbReference>
<organism evidence="1 2">
    <name type="scientific">Rhizopus stolonifer</name>
    <name type="common">Rhizopus nigricans</name>
    <dbReference type="NCBI Taxonomy" id="4846"/>
    <lineage>
        <taxon>Eukaryota</taxon>
        <taxon>Fungi</taxon>
        <taxon>Fungi incertae sedis</taxon>
        <taxon>Mucoromycota</taxon>
        <taxon>Mucoromycotina</taxon>
        <taxon>Mucoromycetes</taxon>
        <taxon>Mucorales</taxon>
        <taxon>Mucorineae</taxon>
        <taxon>Rhizopodaceae</taxon>
        <taxon>Rhizopus</taxon>
    </lineage>
</organism>
<dbReference type="AlphaFoldDB" id="A0A367KYK4"/>
<dbReference type="PANTHER" id="PTHR39214">
    <property type="entry name" value="MICROBODY (PEROXISOME) BIOGENESIS PROTEIN PEROXIN 8 (EUROFUNG)"/>
    <property type="match status" value="1"/>
</dbReference>
<reference evidence="1 2" key="1">
    <citation type="journal article" date="2018" name="G3 (Bethesda)">
        <title>Phylogenetic and Phylogenomic Definition of Rhizopus Species.</title>
        <authorList>
            <person name="Gryganskyi A.P."/>
            <person name="Golan J."/>
            <person name="Dolatabadi S."/>
            <person name="Mondo S."/>
            <person name="Robb S."/>
            <person name="Idnurm A."/>
            <person name="Muszewska A."/>
            <person name="Steczkiewicz K."/>
            <person name="Masonjones S."/>
            <person name="Liao H.L."/>
            <person name="Gajdeczka M.T."/>
            <person name="Anike F."/>
            <person name="Vuek A."/>
            <person name="Anishchenko I.M."/>
            <person name="Voigt K."/>
            <person name="de Hoog G.S."/>
            <person name="Smith M.E."/>
            <person name="Heitman J."/>
            <person name="Vilgalys R."/>
            <person name="Stajich J.E."/>
        </authorList>
    </citation>
    <scope>NUCLEOTIDE SEQUENCE [LARGE SCALE GENOMIC DNA]</scope>
    <source>
        <strain evidence="1 2">LSU 92-RS-03</strain>
    </source>
</reference>
<keyword evidence="2" id="KW-1185">Reference proteome</keyword>
<evidence type="ECO:0000313" key="2">
    <source>
        <dbReference type="Proteomes" id="UP000253551"/>
    </source>
</evidence>
<dbReference type="STRING" id="4846.A0A367KYK4"/>
<dbReference type="EMBL" id="PJQM01000052">
    <property type="protein sequence ID" value="RCI06972.1"/>
    <property type="molecule type" value="Genomic_DNA"/>
</dbReference>
<gene>
    <name evidence="1" type="ORF">CU098_013119</name>
</gene>
<protein>
    <submittedName>
        <fullName evidence="1">Uncharacterized protein</fullName>
    </submittedName>
</protein>
<dbReference type="OrthoDB" id="2357318at2759"/>
<dbReference type="InterPro" id="IPR055334">
    <property type="entry name" value="PEX8-like"/>
</dbReference>
<sequence>MSQTEKTTDLREIARQLSDAYQKTLQSSTLNDQTVQECLNLLAKYSDDLPISWFSHDFLDQLFSLKDRFMGPIIALLSTWLRRGSEVDVNRHELALDILYKVLLEYKGDDCLSVQKEAWLGWVSAVGKGTKDAKLLKGMISIIELYNQDPTRASYMSESIDAGLAHALAQTNTMNDFELEHCQKLLDLYISHALKKEFHGLCSLMSATEHIVDIRSREEPQTRAEADLYTFVELTFDIKDEYAQLAILAGILRTLYFNIGKNTKKVVKLRKDVEKAFMDRLCISLNTMDVMIHQDIVSYFTSRCLIQMPLEQFEDVPLSQLLKVLVSSLLSSPFAFDDGKPLSGLENTKDVVEKINQLVDQPLFKEIGRISRTMAKTIQLLLSEKKDESAALVVQHVLERLLGFSYNLFIDWNQFVTKYSTKRMTSAENSNYKDLETCAWTLLKSTLFSFMVILKAVAVDVPNGQGLVEVPHAAQDIISIFANLNFISQHLPQGAGLQAYQDTLTNTVAYLLQKENQCMLNKLISAAFKEYSHSSYVKDSTYTVELLSIVQQTRLLFFTDLTEQVMKNLDDKVLEENILPAIYPVLKWKRIENRDLYESAHTVVINTFLNEKRISHELAGVYAKILIDNFPEPMNLDQFRYGFNTMVQALCEMDDALAWHTVDQLIERVYSLEQEKDLPLRTQYFTALIDLLRPLSLGPFFRSILDVVEKLTILQETKSMQQATVKILYDTISGPGISDMRKTEAVGWYLDLKKKLKL</sequence>
<name>A0A367KYK4_RHIST</name>
<comment type="caution">
    <text evidence="1">The sequence shown here is derived from an EMBL/GenBank/DDBJ whole genome shotgun (WGS) entry which is preliminary data.</text>
</comment>
<dbReference type="PANTHER" id="PTHR39214:SF1">
    <property type="entry name" value="MICROBODY (PEROXISOME) BIOGENESIS PROTEIN PEROXIN 8 (EUROFUNG)"/>
    <property type="match status" value="1"/>
</dbReference>
<proteinExistence type="predicted"/>
<accession>A0A367KYK4</accession>